<accession>A0ABS4E9N3</accession>
<dbReference type="EMBL" id="JAGGJX010000001">
    <property type="protein sequence ID" value="MBP1854656.1"/>
    <property type="molecule type" value="Genomic_DNA"/>
</dbReference>
<dbReference type="Proteomes" id="UP000767291">
    <property type="component" value="Unassembled WGS sequence"/>
</dbReference>
<keyword evidence="2" id="KW-1185">Reference proteome</keyword>
<evidence type="ECO:0008006" key="3">
    <source>
        <dbReference type="Google" id="ProtNLM"/>
    </source>
</evidence>
<evidence type="ECO:0000313" key="2">
    <source>
        <dbReference type="Proteomes" id="UP000767291"/>
    </source>
</evidence>
<reference evidence="1 2" key="1">
    <citation type="submission" date="2021-03" db="EMBL/GenBank/DDBJ databases">
        <title>Genomic Encyclopedia of Type Strains, Phase IV (KMG-IV): sequencing the most valuable type-strain genomes for metagenomic binning, comparative biology and taxonomic classification.</title>
        <authorList>
            <person name="Goeker M."/>
        </authorList>
    </citation>
    <scope>NUCLEOTIDE SEQUENCE [LARGE SCALE GENOMIC DNA]</scope>
    <source>
        <strain evidence="1 2">DSM 1289</strain>
    </source>
</reference>
<sequence length="124" mass="13862">MVEQISKAKKAIQMLYFDRCTIYGIQKHKDPITKEIIEKDEDVIYSDMPCKLSYKDVSQAYNDGISSTVNQVITLKLDNELVVKPGSKIVVTRSGSTTTYKNSGAPAIGVNQQIITLELFKEEA</sequence>
<protein>
    <recommendedName>
        <fullName evidence="3">Phage protein</fullName>
    </recommendedName>
</protein>
<gene>
    <name evidence="1" type="ORF">J2Z43_001046</name>
</gene>
<organism evidence="1 2">
    <name type="scientific">Metaclostridioides mangenotii</name>
    <dbReference type="NCBI Taxonomy" id="1540"/>
    <lineage>
        <taxon>Bacteria</taxon>
        <taxon>Bacillati</taxon>
        <taxon>Bacillota</taxon>
        <taxon>Clostridia</taxon>
        <taxon>Peptostreptococcales</taxon>
        <taxon>Peptostreptococcaceae</taxon>
        <taxon>Metaclostridioides</taxon>
    </lineage>
</organism>
<proteinExistence type="predicted"/>
<comment type="caution">
    <text evidence="1">The sequence shown here is derived from an EMBL/GenBank/DDBJ whole genome shotgun (WGS) entry which is preliminary data.</text>
</comment>
<dbReference type="RefSeq" id="WP_209456135.1">
    <property type="nucleotide sequence ID" value="NZ_BAAACS010000012.1"/>
</dbReference>
<name>A0ABS4E9N3_9FIRM</name>
<evidence type="ECO:0000313" key="1">
    <source>
        <dbReference type="EMBL" id="MBP1854656.1"/>
    </source>
</evidence>